<name>A0ABW9V4G6_9SPHN</name>
<accession>A0ABW9V4G6</accession>
<proteinExistence type="predicted"/>
<dbReference type="Proteomes" id="UP000444401">
    <property type="component" value="Unassembled WGS sequence"/>
</dbReference>
<evidence type="ECO:0000256" key="1">
    <source>
        <dbReference type="SAM" id="SignalP"/>
    </source>
</evidence>
<reference evidence="2 3" key="1">
    <citation type="submission" date="2019-12" db="EMBL/GenBank/DDBJ databases">
        <title>Genomic-based taxomic classification of the family Erythrobacteraceae.</title>
        <authorList>
            <person name="Xu L."/>
        </authorList>
    </citation>
    <scope>NUCLEOTIDE SEQUENCE [LARGE SCALE GENOMIC DNA]</scope>
    <source>
        <strain evidence="2 3">H32</strain>
    </source>
</reference>
<organism evidence="2 3">
    <name type="scientific">Pelagerythrobacter marinus</name>
    <dbReference type="NCBI Taxonomy" id="538382"/>
    <lineage>
        <taxon>Bacteria</taxon>
        <taxon>Pseudomonadati</taxon>
        <taxon>Pseudomonadota</taxon>
        <taxon>Alphaproteobacteria</taxon>
        <taxon>Sphingomonadales</taxon>
        <taxon>Erythrobacteraceae</taxon>
        <taxon>Pelagerythrobacter</taxon>
    </lineage>
</organism>
<protein>
    <recommendedName>
        <fullName evidence="4">Tetratricopeptide repeat protein</fullName>
    </recommendedName>
</protein>
<feature type="signal peptide" evidence="1">
    <location>
        <begin position="1"/>
        <end position="26"/>
    </location>
</feature>
<evidence type="ECO:0000313" key="2">
    <source>
        <dbReference type="EMBL" id="MXO69832.1"/>
    </source>
</evidence>
<evidence type="ECO:0000313" key="3">
    <source>
        <dbReference type="Proteomes" id="UP000444401"/>
    </source>
</evidence>
<dbReference type="RefSeq" id="WP_160734435.1">
    <property type="nucleotide sequence ID" value="NZ_WTYO01000007.1"/>
</dbReference>
<comment type="caution">
    <text evidence="2">The sequence shown here is derived from an EMBL/GenBank/DDBJ whole genome shotgun (WGS) entry which is preliminary data.</text>
</comment>
<dbReference type="EMBL" id="WTYO01000007">
    <property type="protein sequence ID" value="MXO69832.1"/>
    <property type="molecule type" value="Genomic_DNA"/>
</dbReference>
<evidence type="ECO:0008006" key="4">
    <source>
        <dbReference type="Google" id="ProtNLM"/>
    </source>
</evidence>
<keyword evidence="1" id="KW-0732">Signal</keyword>
<feature type="chain" id="PRO_5046717437" description="Tetratricopeptide repeat protein" evidence="1">
    <location>
        <begin position="27"/>
        <end position="302"/>
    </location>
</feature>
<sequence length="302" mass="33528">MKASAARWTATIVLALAVAWPGAAGATTYVTETFTCPIGGEKFKARSVVSNITFGQRPDGKPYSPLPVYPIPECPSNGLLLFEKDFGEDELAVLAAAIATDEYRAMHDRETPRYRAWWLMTRLKRPALERAYMLFQAPWESDDDWDRKVRYMAAFVNEVAALERTEDEADAWFWITLRAANSLRELGHFEKAAAMIERATAPGNLPGDPEAAEGARTYVEALAALVAERNPLSEPASLVPARFAAVRCTVPRPALTPSEERACARPEVAEAVAEFKTRDDEGRKLTGEAAIRFLDQRRRAHD</sequence>
<gene>
    <name evidence="2" type="ORF">GRI72_13485</name>
</gene>
<keyword evidence="3" id="KW-1185">Reference proteome</keyword>